<dbReference type="EMBL" id="JBIGIC010000017">
    <property type="protein sequence ID" value="MFG6489975.1"/>
    <property type="molecule type" value="Genomic_DNA"/>
</dbReference>
<dbReference type="InterPro" id="IPR032710">
    <property type="entry name" value="NTF2-like_dom_sf"/>
</dbReference>
<dbReference type="Gene3D" id="3.10.450.50">
    <property type="match status" value="1"/>
</dbReference>
<dbReference type="SUPFAM" id="SSF54427">
    <property type="entry name" value="NTF2-like"/>
    <property type="match status" value="1"/>
</dbReference>
<protein>
    <submittedName>
        <fullName evidence="1">DUF1348 family protein</fullName>
    </submittedName>
</protein>
<dbReference type="RefSeq" id="WP_394416613.1">
    <property type="nucleotide sequence ID" value="NZ_JBIGIC010000017.1"/>
</dbReference>
<accession>A0ABW7HJB3</accession>
<reference evidence="1 2" key="1">
    <citation type="submission" date="2024-08" db="EMBL/GenBank/DDBJ databases">
        <authorList>
            <person name="Lu H."/>
        </authorList>
    </citation>
    <scope>NUCLEOTIDE SEQUENCE [LARGE SCALE GENOMIC DNA]</scope>
    <source>
        <strain evidence="1 2">BYS78W</strain>
    </source>
</reference>
<dbReference type="InterPro" id="IPR009783">
    <property type="entry name" value="DUF1348"/>
</dbReference>
<dbReference type="Proteomes" id="UP001606134">
    <property type="component" value="Unassembled WGS sequence"/>
</dbReference>
<dbReference type="PANTHER" id="PTHR31757">
    <property type="entry name" value="SLL0781 PROTEIN"/>
    <property type="match status" value="1"/>
</dbReference>
<dbReference type="Pfam" id="PF07080">
    <property type="entry name" value="DUF1348"/>
    <property type="match status" value="1"/>
</dbReference>
<evidence type="ECO:0000313" key="2">
    <source>
        <dbReference type="Proteomes" id="UP001606134"/>
    </source>
</evidence>
<sequence>MPLIVVGPSRRHLTPTPISHLPPFTRDTAVHKICLAEESWNRRDPGRAVLAYGPDSVSRNNDELLRGRAEAQALLEREWARELDCHCIREC</sequence>
<keyword evidence="2" id="KW-1185">Reference proteome</keyword>
<organism evidence="1 2">
    <name type="scientific">Pelomonas candidula</name>
    <dbReference type="NCBI Taxonomy" id="3299025"/>
    <lineage>
        <taxon>Bacteria</taxon>
        <taxon>Pseudomonadati</taxon>
        <taxon>Pseudomonadota</taxon>
        <taxon>Betaproteobacteria</taxon>
        <taxon>Burkholderiales</taxon>
        <taxon>Sphaerotilaceae</taxon>
        <taxon>Roseateles</taxon>
    </lineage>
</organism>
<name>A0ABW7HJB3_9BURK</name>
<comment type="caution">
    <text evidence="1">The sequence shown here is derived from an EMBL/GenBank/DDBJ whole genome shotgun (WGS) entry which is preliminary data.</text>
</comment>
<gene>
    <name evidence="1" type="ORF">ACG04R_25085</name>
</gene>
<proteinExistence type="predicted"/>
<dbReference type="PANTHER" id="PTHR31757:SF0">
    <property type="entry name" value="SLL0781 PROTEIN"/>
    <property type="match status" value="1"/>
</dbReference>
<evidence type="ECO:0000313" key="1">
    <source>
        <dbReference type="EMBL" id="MFG6489975.1"/>
    </source>
</evidence>